<evidence type="ECO:0000256" key="2">
    <source>
        <dbReference type="SAM" id="Phobius"/>
    </source>
</evidence>
<feature type="signal peptide" evidence="3">
    <location>
        <begin position="1"/>
        <end position="21"/>
    </location>
</feature>
<evidence type="ECO:0000313" key="5">
    <source>
        <dbReference type="Proteomes" id="UP001300692"/>
    </source>
</evidence>
<feature type="coiled-coil region" evidence="1">
    <location>
        <begin position="155"/>
        <end position="186"/>
    </location>
</feature>
<evidence type="ECO:0008006" key="6">
    <source>
        <dbReference type="Google" id="ProtNLM"/>
    </source>
</evidence>
<protein>
    <recommendedName>
        <fullName evidence="6">tRNA (Guanine-N1)-methyltransferase</fullName>
    </recommendedName>
</protein>
<keyword evidence="2" id="KW-0472">Membrane</keyword>
<dbReference type="EMBL" id="JAOYOD010000001">
    <property type="protein sequence ID" value="MCV9389125.1"/>
    <property type="molecule type" value="Genomic_DNA"/>
</dbReference>
<feature type="transmembrane region" description="Helical" evidence="2">
    <location>
        <begin position="121"/>
        <end position="141"/>
    </location>
</feature>
<dbReference type="RefSeq" id="WP_264140046.1">
    <property type="nucleotide sequence ID" value="NZ_JAOYOD010000001.1"/>
</dbReference>
<keyword evidence="1" id="KW-0175">Coiled coil</keyword>
<accession>A0ABT3CZJ8</accession>
<evidence type="ECO:0000256" key="3">
    <source>
        <dbReference type="SAM" id="SignalP"/>
    </source>
</evidence>
<proteinExistence type="predicted"/>
<keyword evidence="5" id="KW-1185">Reference proteome</keyword>
<keyword evidence="2" id="KW-0812">Transmembrane</keyword>
<dbReference type="Proteomes" id="UP001300692">
    <property type="component" value="Unassembled WGS sequence"/>
</dbReference>
<keyword evidence="3" id="KW-0732">Signal</keyword>
<feature type="chain" id="PRO_5045132601" description="tRNA (Guanine-N1)-methyltransferase" evidence="3">
    <location>
        <begin position="22"/>
        <end position="194"/>
    </location>
</feature>
<reference evidence="4 5" key="1">
    <citation type="submission" date="2022-10" db="EMBL/GenBank/DDBJ databases">
        <title>Comparative genomics and taxonomic characterization of three novel marine species of genus Reichenbachiella exhibiting antioxidant and polysaccharide degradation activities.</title>
        <authorList>
            <person name="Muhammad N."/>
            <person name="Lee Y.-J."/>
            <person name="Ko J."/>
            <person name="Kim S.-G."/>
        </authorList>
    </citation>
    <scope>NUCLEOTIDE SEQUENCE [LARGE SCALE GENOMIC DNA]</scope>
    <source>
        <strain evidence="4 5">ABR2-5</strain>
    </source>
</reference>
<feature type="coiled-coil region" evidence="1">
    <location>
        <begin position="62"/>
        <end position="103"/>
    </location>
</feature>
<evidence type="ECO:0000256" key="1">
    <source>
        <dbReference type="SAM" id="Coils"/>
    </source>
</evidence>
<organism evidence="4 5">
    <name type="scientific">Reichenbachiella ulvae</name>
    <dbReference type="NCBI Taxonomy" id="2980104"/>
    <lineage>
        <taxon>Bacteria</taxon>
        <taxon>Pseudomonadati</taxon>
        <taxon>Bacteroidota</taxon>
        <taxon>Cytophagia</taxon>
        <taxon>Cytophagales</taxon>
        <taxon>Reichenbachiellaceae</taxon>
        <taxon>Reichenbachiella</taxon>
    </lineage>
</organism>
<sequence length="194" mass="22368">MIRRIAVIGMLLVFSSQFSIAQQTIDEQFQEFYKNETSSWQEFKLVKVPRLQEFWKIASDTVKIKREEIASLKSQIATLDNKISSLQSKLSETEQMLAESEKLNDTISFIGIPMSKSAYNIMVWVIIAGLIVAVIVIYLMYMRSNKVTAESRSALASLDQELKDHKDRARETQVKLKRELQTALNTIHENRLNH</sequence>
<gene>
    <name evidence="4" type="ORF">N7U62_20825</name>
</gene>
<comment type="caution">
    <text evidence="4">The sequence shown here is derived from an EMBL/GenBank/DDBJ whole genome shotgun (WGS) entry which is preliminary data.</text>
</comment>
<evidence type="ECO:0000313" key="4">
    <source>
        <dbReference type="EMBL" id="MCV9389125.1"/>
    </source>
</evidence>
<name>A0ABT3CZJ8_9BACT</name>
<keyword evidence="2" id="KW-1133">Transmembrane helix</keyword>